<proteinExistence type="predicted"/>
<organism evidence="2 3">
    <name type="scientific">Roridomyces roridus</name>
    <dbReference type="NCBI Taxonomy" id="1738132"/>
    <lineage>
        <taxon>Eukaryota</taxon>
        <taxon>Fungi</taxon>
        <taxon>Dikarya</taxon>
        <taxon>Basidiomycota</taxon>
        <taxon>Agaricomycotina</taxon>
        <taxon>Agaricomycetes</taxon>
        <taxon>Agaricomycetidae</taxon>
        <taxon>Agaricales</taxon>
        <taxon>Marasmiineae</taxon>
        <taxon>Mycenaceae</taxon>
        <taxon>Roridomyces</taxon>
    </lineage>
</organism>
<reference evidence="2" key="1">
    <citation type="submission" date="2023-03" db="EMBL/GenBank/DDBJ databases">
        <title>Massive genome expansion in bonnet fungi (Mycena s.s.) driven by repeated elements and novel gene families across ecological guilds.</title>
        <authorList>
            <consortium name="Lawrence Berkeley National Laboratory"/>
            <person name="Harder C.B."/>
            <person name="Miyauchi S."/>
            <person name="Viragh M."/>
            <person name="Kuo A."/>
            <person name="Thoen E."/>
            <person name="Andreopoulos B."/>
            <person name="Lu D."/>
            <person name="Skrede I."/>
            <person name="Drula E."/>
            <person name="Henrissat B."/>
            <person name="Morin E."/>
            <person name="Kohler A."/>
            <person name="Barry K."/>
            <person name="LaButti K."/>
            <person name="Morin E."/>
            <person name="Salamov A."/>
            <person name="Lipzen A."/>
            <person name="Mereny Z."/>
            <person name="Hegedus B."/>
            <person name="Baldrian P."/>
            <person name="Stursova M."/>
            <person name="Weitz H."/>
            <person name="Taylor A."/>
            <person name="Grigoriev I.V."/>
            <person name="Nagy L.G."/>
            <person name="Martin F."/>
            <person name="Kauserud H."/>
        </authorList>
    </citation>
    <scope>NUCLEOTIDE SEQUENCE</scope>
    <source>
        <strain evidence="2">9284</strain>
    </source>
</reference>
<feature type="region of interest" description="Disordered" evidence="1">
    <location>
        <begin position="188"/>
        <end position="243"/>
    </location>
</feature>
<feature type="compositionally biased region" description="Low complexity" evidence="1">
    <location>
        <begin position="215"/>
        <end position="231"/>
    </location>
</feature>
<accession>A0AAD7BLV3</accession>
<evidence type="ECO:0000313" key="2">
    <source>
        <dbReference type="EMBL" id="KAJ7624659.1"/>
    </source>
</evidence>
<evidence type="ECO:0000313" key="3">
    <source>
        <dbReference type="Proteomes" id="UP001221142"/>
    </source>
</evidence>
<evidence type="ECO:0000256" key="1">
    <source>
        <dbReference type="SAM" id="MobiDB-lite"/>
    </source>
</evidence>
<name>A0AAD7BLV3_9AGAR</name>
<comment type="caution">
    <text evidence="2">The sequence shown here is derived from an EMBL/GenBank/DDBJ whole genome shotgun (WGS) entry which is preliminary data.</text>
</comment>
<dbReference type="Proteomes" id="UP001221142">
    <property type="component" value="Unassembled WGS sequence"/>
</dbReference>
<protein>
    <submittedName>
        <fullName evidence="2">Uncharacterized protein</fullName>
    </submittedName>
</protein>
<gene>
    <name evidence="2" type="ORF">FB45DRAFT_923972</name>
</gene>
<sequence>MDRFSHCCWRIKVAPWRPRTSKPIVSSHLPTPALPRLCSFKAPRRLLTLGASDFTISAAAIPHVITFLTKPLATVAPAAAIATAQLILNASLPAPATTLALSSTTTPPPALLAASIGSSIPWAAWLQALSGSRDVLLLYGPGYVKARIGDAPVVDLWSEETQGSVVPISRLRATLLSARLRNVRRTHEAPKTIRIPTLPTADDSDSESDADSEHSSSLSSYSTDSATTLADPECSSPAKSSSVLPAAPPVLYRAPQRGPQLLPLAAPRSTSSLLPRLWRSALSITAQHAHLL</sequence>
<dbReference type="AlphaFoldDB" id="A0AAD7BLV3"/>
<dbReference type="EMBL" id="JARKIF010000013">
    <property type="protein sequence ID" value="KAJ7624659.1"/>
    <property type="molecule type" value="Genomic_DNA"/>
</dbReference>
<keyword evidence="3" id="KW-1185">Reference proteome</keyword>